<accession>A0A538TBD8</accession>
<proteinExistence type="predicted"/>
<feature type="signal peptide" evidence="1">
    <location>
        <begin position="1"/>
        <end position="31"/>
    </location>
</feature>
<dbReference type="SUPFAM" id="SSF82171">
    <property type="entry name" value="DPP6 N-terminal domain-like"/>
    <property type="match status" value="1"/>
</dbReference>
<evidence type="ECO:0000256" key="1">
    <source>
        <dbReference type="SAM" id="SignalP"/>
    </source>
</evidence>
<evidence type="ECO:0000313" key="3">
    <source>
        <dbReference type="Proteomes" id="UP000316852"/>
    </source>
</evidence>
<protein>
    <submittedName>
        <fullName evidence="2">Uncharacterized protein</fullName>
    </submittedName>
</protein>
<organism evidence="2 3">
    <name type="scientific">Eiseniibacteriota bacterium</name>
    <dbReference type="NCBI Taxonomy" id="2212470"/>
    <lineage>
        <taxon>Bacteria</taxon>
        <taxon>Candidatus Eiseniibacteriota</taxon>
    </lineage>
</organism>
<reference evidence="2 3" key="1">
    <citation type="journal article" date="2019" name="Nat. Microbiol.">
        <title>Mediterranean grassland soil C-N compound turnover is dependent on rainfall and depth, and is mediated by genomically divergent microorganisms.</title>
        <authorList>
            <person name="Diamond S."/>
            <person name="Andeer P.F."/>
            <person name="Li Z."/>
            <person name="Crits-Christoph A."/>
            <person name="Burstein D."/>
            <person name="Anantharaman K."/>
            <person name="Lane K.R."/>
            <person name="Thomas B.C."/>
            <person name="Pan C."/>
            <person name="Northen T.R."/>
            <person name="Banfield J.F."/>
        </authorList>
    </citation>
    <scope>NUCLEOTIDE SEQUENCE [LARGE SCALE GENOMIC DNA]</scope>
    <source>
        <strain evidence="2">WS_6</strain>
    </source>
</reference>
<dbReference type="Proteomes" id="UP000316852">
    <property type="component" value="Unassembled WGS sequence"/>
</dbReference>
<sequence>MGCRTHGLARKAAGLVLAAGLGMCAASPASAITYPGFIDMVTDPTLVFAVPIVGKPAYQSPFTDLVFRTRVTRIANDPGASTAPVSGTWGSDARHHYSKTQPWNSDNSLIVIENRNGGSPASLILDGSTYLPKLAPCGSYSPYDYRWHPSPAHANEQINVDGSGAELMWFNVATCTKTRTWTLPVTVNYGIGSGEGNPSNDGRYVALASATQLFVVDMDPQPPLAPYPNKRIGPVYDVSSCGLSGGCSIDWVSISASGKYAVVSYNGDYPRIFDVNPTTLALTPHPMLASSPRCNGGSAAQGFTYDLGHADVAVNPFDNNEDVLIGQEHCGNRGKVVNGVLIGGVVMVRLRDGAITPLTDATNEAYPHHISTRNLDRPGWAYVGYYPEIGKRFCDEIIAVKLDGSKAVQRFAHKHSVFSGCYRCESHPVPSRDGRRVIFASNWADNCGALCGSSSVIQDYVVDARGAGTGDSVPPSPVSNLLAR</sequence>
<dbReference type="EMBL" id="VBOW01000004">
    <property type="protein sequence ID" value="TMQ60940.1"/>
    <property type="molecule type" value="Genomic_DNA"/>
</dbReference>
<feature type="chain" id="PRO_5022220779" evidence="1">
    <location>
        <begin position="32"/>
        <end position="484"/>
    </location>
</feature>
<gene>
    <name evidence="2" type="ORF">E6K76_00350</name>
</gene>
<comment type="caution">
    <text evidence="2">The sequence shown here is derived from an EMBL/GenBank/DDBJ whole genome shotgun (WGS) entry which is preliminary data.</text>
</comment>
<keyword evidence="1" id="KW-0732">Signal</keyword>
<name>A0A538TBD8_UNCEI</name>
<evidence type="ECO:0000313" key="2">
    <source>
        <dbReference type="EMBL" id="TMQ60940.1"/>
    </source>
</evidence>
<dbReference type="AlphaFoldDB" id="A0A538TBD8"/>